<keyword evidence="8" id="KW-1185">Reference proteome</keyword>
<feature type="domain" description="C2H2-type" evidence="6">
    <location>
        <begin position="42"/>
        <end position="69"/>
    </location>
</feature>
<reference evidence="8" key="1">
    <citation type="journal article" date="2012" name="Science">
        <title>The Paleozoic origin of enzymatic lignin decomposition reconstructed from 31 fungal genomes.</title>
        <authorList>
            <person name="Floudas D."/>
            <person name="Binder M."/>
            <person name="Riley R."/>
            <person name="Barry K."/>
            <person name="Blanchette R.A."/>
            <person name="Henrissat B."/>
            <person name="Martinez A.T."/>
            <person name="Otillar R."/>
            <person name="Spatafora J.W."/>
            <person name="Yadav J.S."/>
            <person name="Aerts A."/>
            <person name="Benoit I."/>
            <person name="Boyd A."/>
            <person name="Carlson A."/>
            <person name="Copeland A."/>
            <person name="Coutinho P.M."/>
            <person name="de Vries R.P."/>
            <person name="Ferreira P."/>
            <person name="Findley K."/>
            <person name="Foster B."/>
            <person name="Gaskell J."/>
            <person name="Glotzer D."/>
            <person name="Gorecki P."/>
            <person name="Heitman J."/>
            <person name="Hesse C."/>
            <person name="Hori C."/>
            <person name="Igarashi K."/>
            <person name="Jurgens J.A."/>
            <person name="Kallen N."/>
            <person name="Kersten P."/>
            <person name="Kohler A."/>
            <person name="Kuees U."/>
            <person name="Kumar T.K.A."/>
            <person name="Kuo A."/>
            <person name="LaButti K."/>
            <person name="Larrondo L.F."/>
            <person name="Lindquist E."/>
            <person name="Ling A."/>
            <person name="Lombard V."/>
            <person name="Lucas S."/>
            <person name="Lundell T."/>
            <person name="Martin R."/>
            <person name="McLaughlin D.J."/>
            <person name="Morgenstern I."/>
            <person name="Morin E."/>
            <person name="Murat C."/>
            <person name="Nagy L.G."/>
            <person name="Nolan M."/>
            <person name="Ohm R.A."/>
            <person name="Patyshakuliyeva A."/>
            <person name="Rokas A."/>
            <person name="Ruiz-Duenas F.J."/>
            <person name="Sabat G."/>
            <person name="Salamov A."/>
            <person name="Samejima M."/>
            <person name="Schmutz J."/>
            <person name="Slot J.C."/>
            <person name="St John F."/>
            <person name="Stenlid J."/>
            <person name="Sun H."/>
            <person name="Sun S."/>
            <person name="Syed K."/>
            <person name="Tsang A."/>
            <person name="Wiebenga A."/>
            <person name="Young D."/>
            <person name="Pisabarro A."/>
            <person name="Eastwood D.C."/>
            <person name="Martin F."/>
            <person name="Cullen D."/>
            <person name="Grigoriev I.V."/>
            <person name="Hibbett D.S."/>
        </authorList>
    </citation>
    <scope>NUCLEOTIDE SEQUENCE [LARGE SCALE GENOMIC DNA]</scope>
    <source>
        <strain evidence="8">TFB10046</strain>
    </source>
</reference>
<dbReference type="PANTHER" id="PTHR19818:SF139">
    <property type="entry name" value="PAIR-RULE PROTEIN ODD-PAIRED"/>
    <property type="match status" value="1"/>
</dbReference>
<organism evidence="7 8">
    <name type="scientific">Auricularia subglabra (strain TFB-10046 / SS5)</name>
    <name type="common">White-rot fungus</name>
    <name type="synonym">Auricularia delicata (strain TFB10046)</name>
    <dbReference type="NCBI Taxonomy" id="717982"/>
    <lineage>
        <taxon>Eukaryota</taxon>
        <taxon>Fungi</taxon>
        <taxon>Dikarya</taxon>
        <taxon>Basidiomycota</taxon>
        <taxon>Agaricomycotina</taxon>
        <taxon>Agaricomycetes</taxon>
        <taxon>Auriculariales</taxon>
        <taxon>Auriculariaceae</taxon>
        <taxon>Auricularia</taxon>
    </lineage>
</organism>
<evidence type="ECO:0000313" key="8">
    <source>
        <dbReference type="Proteomes" id="UP000006514"/>
    </source>
</evidence>
<evidence type="ECO:0000313" key="7">
    <source>
        <dbReference type="EMBL" id="EJD44525.1"/>
    </source>
</evidence>
<evidence type="ECO:0000256" key="5">
    <source>
        <dbReference type="PROSITE-ProRule" id="PRU00042"/>
    </source>
</evidence>
<dbReference type="KEGG" id="adl:AURDEDRAFT_166308"/>
<dbReference type="Gene3D" id="3.30.160.60">
    <property type="entry name" value="Classic Zinc Finger"/>
    <property type="match status" value="3"/>
</dbReference>
<dbReference type="GO" id="GO:0000978">
    <property type="term" value="F:RNA polymerase II cis-regulatory region sequence-specific DNA binding"/>
    <property type="evidence" value="ECO:0007669"/>
    <property type="project" value="TreeGrafter"/>
</dbReference>
<dbReference type="EMBL" id="JH687770">
    <property type="protein sequence ID" value="EJD44525.1"/>
    <property type="molecule type" value="Genomic_DNA"/>
</dbReference>
<dbReference type="OrthoDB" id="654211at2759"/>
<keyword evidence="2" id="KW-0677">Repeat</keyword>
<keyword evidence="1" id="KW-0479">Metal-binding</keyword>
<dbReference type="Pfam" id="PF00096">
    <property type="entry name" value="zf-C2H2"/>
    <property type="match status" value="2"/>
</dbReference>
<dbReference type="Proteomes" id="UP000006514">
    <property type="component" value="Unassembled WGS sequence"/>
</dbReference>
<dbReference type="PANTHER" id="PTHR19818">
    <property type="entry name" value="ZINC FINGER PROTEIN ZIC AND GLI"/>
    <property type="match status" value="1"/>
</dbReference>
<dbReference type="InterPro" id="IPR050329">
    <property type="entry name" value="GLI_C2H2-zinc-finger"/>
</dbReference>
<keyword evidence="4" id="KW-0862">Zinc</keyword>
<name>J0WXK2_AURST</name>
<proteinExistence type="predicted"/>
<gene>
    <name evidence="7" type="ORF">AURDEDRAFT_166308</name>
</gene>
<dbReference type="InterPro" id="IPR036236">
    <property type="entry name" value="Znf_C2H2_sf"/>
</dbReference>
<evidence type="ECO:0000256" key="4">
    <source>
        <dbReference type="ARBA" id="ARBA00022833"/>
    </source>
</evidence>
<dbReference type="GO" id="GO:0045944">
    <property type="term" value="P:positive regulation of transcription by RNA polymerase II"/>
    <property type="evidence" value="ECO:0007669"/>
    <property type="project" value="UniProtKB-ARBA"/>
</dbReference>
<evidence type="ECO:0000256" key="3">
    <source>
        <dbReference type="ARBA" id="ARBA00022771"/>
    </source>
</evidence>
<accession>J0WXK2</accession>
<evidence type="ECO:0000259" key="6">
    <source>
        <dbReference type="PROSITE" id="PS50157"/>
    </source>
</evidence>
<dbReference type="GO" id="GO:0008270">
    <property type="term" value="F:zinc ion binding"/>
    <property type="evidence" value="ECO:0007669"/>
    <property type="project" value="UniProtKB-KW"/>
</dbReference>
<dbReference type="AlphaFoldDB" id="J0WXK2"/>
<dbReference type="SMART" id="SM00355">
    <property type="entry name" value="ZnF_C2H2"/>
    <property type="match status" value="6"/>
</dbReference>
<dbReference type="InParanoid" id="J0WXK2"/>
<evidence type="ECO:0000256" key="1">
    <source>
        <dbReference type="ARBA" id="ARBA00022723"/>
    </source>
</evidence>
<dbReference type="SUPFAM" id="SSF57667">
    <property type="entry name" value="beta-beta-alpha zinc fingers"/>
    <property type="match status" value="2"/>
</dbReference>
<sequence length="199" mass="22285">MAAAAQRRCLWAQCATPGPFHNDQALFEHLLEAHKRPSRAIFECKWCGCSFTSPRRYTDHIIRHTDYRPHECTYPGCGKAFSRSFLLTQHVQFHRWAPVAKYACKWAACGASFAEPAGLRAHIEDAHMATAVDGTRCGWAGCRHTLIGAFYHAHIMGHFPACYQPLACTRCEKSFKTDAGLKTHAQQVHGVMLSVLPES</sequence>
<protein>
    <recommendedName>
        <fullName evidence="6">C2H2-type domain-containing protein</fullName>
    </recommendedName>
</protein>
<dbReference type="InterPro" id="IPR013087">
    <property type="entry name" value="Znf_C2H2_type"/>
</dbReference>
<feature type="domain" description="C2H2-type" evidence="6">
    <location>
        <begin position="70"/>
        <end position="94"/>
    </location>
</feature>
<keyword evidence="3 5" id="KW-0863">Zinc-finger</keyword>
<feature type="domain" description="C2H2-type" evidence="6">
    <location>
        <begin position="166"/>
        <end position="189"/>
    </location>
</feature>
<dbReference type="eggNOG" id="KOG1721">
    <property type="taxonomic scope" value="Eukaryota"/>
</dbReference>
<dbReference type="PROSITE" id="PS50157">
    <property type="entry name" value="ZINC_FINGER_C2H2_2"/>
    <property type="match status" value="4"/>
</dbReference>
<dbReference type="PROSITE" id="PS00028">
    <property type="entry name" value="ZINC_FINGER_C2H2_1"/>
    <property type="match status" value="4"/>
</dbReference>
<dbReference type="GO" id="GO:0005634">
    <property type="term" value="C:nucleus"/>
    <property type="evidence" value="ECO:0007669"/>
    <property type="project" value="UniProtKB-ARBA"/>
</dbReference>
<dbReference type="OMA" id="THICDSH"/>
<dbReference type="GO" id="GO:0000981">
    <property type="term" value="F:DNA-binding transcription factor activity, RNA polymerase II-specific"/>
    <property type="evidence" value="ECO:0007669"/>
    <property type="project" value="TreeGrafter"/>
</dbReference>
<feature type="domain" description="C2H2-type" evidence="6">
    <location>
        <begin position="102"/>
        <end position="127"/>
    </location>
</feature>
<evidence type="ECO:0000256" key="2">
    <source>
        <dbReference type="ARBA" id="ARBA00022737"/>
    </source>
</evidence>